<dbReference type="SUPFAM" id="SSF47616">
    <property type="entry name" value="GST C-terminal domain-like"/>
    <property type="match status" value="1"/>
</dbReference>
<dbReference type="InterPro" id="IPR050983">
    <property type="entry name" value="GST_Omega/HSP26"/>
</dbReference>
<feature type="domain" description="GST N-terminal" evidence="1">
    <location>
        <begin position="1"/>
        <end position="80"/>
    </location>
</feature>
<evidence type="ECO:0000259" key="1">
    <source>
        <dbReference type="PROSITE" id="PS50404"/>
    </source>
</evidence>
<dbReference type="Proteomes" id="UP000721844">
    <property type="component" value="Unassembled WGS sequence"/>
</dbReference>
<dbReference type="RefSeq" id="WP_227306251.1">
    <property type="nucleotide sequence ID" value="NZ_JAESVA010000002.1"/>
</dbReference>
<name>A0A963YYR8_9PROT</name>
<dbReference type="PANTHER" id="PTHR43968">
    <property type="match status" value="1"/>
</dbReference>
<dbReference type="SUPFAM" id="SSF52833">
    <property type="entry name" value="Thioredoxin-like"/>
    <property type="match status" value="1"/>
</dbReference>
<dbReference type="InterPro" id="IPR036249">
    <property type="entry name" value="Thioredoxin-like_sf"/>
</dbReference>
<keyword evidence="3" id="KW-1185">Reference proteome</keyword>
<evidence type="ECO:0000313" key="2">
    <source>
        <dbReference type="EMBL" id="MCB8879622.1"/>
    </source>
</evidence>
<dbReference type="EMBL" id="JAESVA010000002">
    <property type="protein sequence ID" value="MCB8879622.1"/>
    <property type="molecule type" value="Genomic_DNA"/>
</dbReference>
<reference evidence="2 3" key="1">
    <citation type="journal article" date="2021" name="Microorganisms">
        <title>Acidisoma silvae sp. nov. and Acidisomacellulosilytica sp. nov., Two Acidophilic Bacteria Isolated from Decaying Wood, Hydrolyzing Cellulose and Producing Poly-3-hydroxybutyrate.</title>
        <authorList>
            <person name="Mieszkin S."/>
            <person name="Pouder E."/>
            <person name="Uroz S."/>
            <person name="Simon-Colin C."/>
            <person name="Alain K."/>
        </authorList>
    </citation>
    <scope>NUCLEOTIDE SEQUENCE [LARGE SCALE GENOMIC DNA]</scope>
    <source>
        <strain evidence="2 3">HW T5.17</strain>
    </source>
</reference>
<accession>A0A963YYR8</accession>
<dbReference type="Pfam" id="PF13409">
    <property type="entry name" value="GST_N_2"/>
    <property type="match status" value="1"/>
</dbReference>
<gene>
    <name evidence="2" type="ORF">ACELLULO517_05200</name>
</gene>
<evidence type="ECO:0000313" key="3">
    <source>
        <dbReference type="Proteomes" id="UP000721844"/>
    </source>
</evidence>
<proteinExistence type="predicted"/>
<dbReference type="Pfam" id="PF13410">
    <property type="entry name" value="GST_C_2"/>
    <property type="match status" value="1"/>
</dbReference>
<dbReference type="Gene3D" id="3.40.30.10">
    <property type="entry name" value="Glutaredoxin"/>
    <property type="match status" value="1"/>
</dbReference>
<dbReference type="PROSITE" id="PS50404">
    <property type="entry name" value="GST_NTER"/>
    <property type="match status" value="1"/>
</dbReference>
<dbReference type="CDD" id="cd03205">
    <property type="entry name" value="GST_C_6"/>
    <property type="match status" value="1"/>
</dbReference>
<protein>
    <submittedName>
        <fullName evidence="2">Glutathione S-transferase N-terminal domain-containing protein</fullName>
    </submittedName>
</protein>
<dbReference type="CDD" id="cd03049">
    <property type="entry name" value="GST_N_3"/>
    <property type="match status" value="1"/>
</dbReference>
<comment type="caution">
    <text evidence="2">The sequence shown here is derived from an EMBL/GenBank/DDBJ whole genome shotgun (WGS) entry which is preliminary data.</text>
</comment>
<dbReference type="GO" id="GO:0005737">
    <property type="term" value="C:cytoplasm"/>
    <property type="evidence" value="ECO:0007669"/>
    <property type="project" value="TreeGrafter"/>
</dbReference>
<dbReference type="InterPro" id="IPR036282">
    <property type="entry name" value="Glutathione-S-Trfase_C_sf"/>
</dbReference>
<sequence length="200" mass="21681">MKLFYSPTSPFVRKVVLAAKIREIDSQIELVPTDAHSSPAALLSANPLSKVPCLMTEDGVALFDSPVICEYLDSLGDAPPLFPDHGGVRWTALRQQALADGMMDAAVLGRMESVRPQEETRAKVIERQKAAVTRGLALLEETPPEAGHPTIGTISVACMLGYLDFRFAADDWRAGHPRLARWLESFVAATPAFAETAPPV</sequence>
<dbReference type="Gene3D" id="1.20.1050.10">
    <property type="match status" value="1"/>
</dbReference>
<organism evidence="2 3">
    <name type="scientific">Acidisoma cellulosilyticum</name>
    <dbReference type="NCBI Taxonomy" id="2802395"/>
    <lineage>
        <taxon>Bacteria</taxon>
        <taxon>Pseudomonadati</taxon>
        <taxon>Pseudomonadota</taxon>
        <taxon>Alphaproteobacteria</taxon>
        <taxon>Acetobacterales</taxon>
        <taxon>Acidocellaceae</taxon>
        <taxon>Acidisoma</taxon>
    </lineage>
</organism>
<dbReference type="AlphaFoldDB" id="A0A963YYR8"/>
<dbReference type="InterPro" id="IPR004045">
    <property type="entry name" value="Glutathione_S-Trfase_N"/>
</dbReference>
<dbReference type="PANTHER" id="PTHR43968:SF6">
    <property type="entry name" value="GLUTATHIONE S-TRANSFERASE OMEGA"/>
    <property type="match status" value="1"/>
</dbReference>